<name>A0A0A9B6S4_ARUDO</name>
<reference evidence="1" key="1">
    <citation type="submission" date="2014-09" db="EMBL/GenBank/DDBJ databases">
        <authorList>
            <person name="Magalhaes I.L.F."/>
            <person name="Oliveira U."/>
            <person name="Santos F.R."/>
            <person name="Vidigal T.H.D.A."/>
            <person name="Brescovit A.D."/>
            <person name="Santos A.J."/>
        </authorList>
    </citation>
    <scope>NUCLEOTIDE SEQUENCE</scope>
    <source>
        <tissue evidence="1">Shoot tissue taken approximately 20 cm above the soil surface</tissue>
    </source>
</reference>
<organism evidence="1">
    <name type="scientific">Arundo donax</name>
    <name type="common">Giant reed</name>
    <name type="synonym">Donax arundinaceus</name>
    <dbReference type="NCBI Taxonomy" id="35708"/>
    <lineage>
        <taxon>Eukaryota</taxon>
        <taxon>Viridiplantae</taxon>
        <taxon>Streptophyta</taxon>
        <taxon>Embryophyta</taxon>
        <taxon>Tracheophyta</taxon>
        <taxon>Spermatophyta</taxon>
        <taxon>Magnoliopsida</taxon>
        <taxon>Liliopsida</taxon>
        <taxon>Poales</taxon>
        <taxon>Poaceae</taxon>
        <taxon>PACMAD clade</taxon>
        <taxon>Arundinoideae</taxon>
        <taxon>Arundineae</taxon>
        <taxon>Arundo</taxon>
    </lineage>
</organism>
<dbReference type="AlphaFoldDB" id="A0A0A9B6S4"/>
<dbReference type="EMBL" id="GBRH01240042">
    <property type="protein sequence ID" value="JAD57853.1"/>
    <property type="molecule type" value="Transcribed_RNA"/>
</dbReference>
<proteinExistence type="predicted"/>
<evidence type="ECO:0000313" key="1">
    <source>
        <dbReference type="EMBL" id="JAD57853.1"/>
    </source>
</evidence>
<accession>A0A0A9B6S4</accession>
<sequence>MQPIESVYQELILLLSTKRIQPT</sequence>
<reference evidence="1" key="2">
    <citation type="journal article" date="2015" name="Data Brief">
        <title>Shoot transcriptome of the giant reed, Arundo donax.</title>
        <authorList>
            <person name="Barrero R.A."/>
            <person name="Guerrero F.D."/>
            <person name="Moolhuijzen P."/>
            <person name="Goolsby J.A."/>
            <person name="Tidwell J."/>
            <person name="Bellgard S.E."/>
            <person name="Bellgard M.I."/>
        </authorList>
    </citation>
    <scope>NUCLEOTIDE SEQUENCE</scope>
    <source>
        <tissue evidence="1">Shoot tissue taken approximately 20 cm above the soil surface</tissue>
    </source>
</reference>
<protein>
    <submittedName>
        <fullName evidence="1">Uncharacterized protein</fullName>
    </submittedName>
</protein>